<name>D6SU56_9BACT</name>
<dbReference type="NCBIfam" id="TIGR02436">
    <property type="entry name" value="four helix bundle protein"/>
    <property type="match status" value="1"/>
</dbReference>
<keyword evidence="2" id="KW-1185">Reference proteome</keyword>
<dbReference type="EMBL" id="ACJN02000004">
    <property type="protein sequence ID" value="EFI32836.1"/>
    <property type="molecule type" value="Genomic_DNA"/>
</dbReference>
<organism evidence="1 2">
    <name type="scientific">Desulfonatronospira thiodismutans ASO3-1</name>
    <dbReference type="NCBI Taxonomy" id="555779"/>
    <lineage>
        <taxon>Bacteria</taxon>
        <taxon>Pseudomonadati</taxon>
        <taxon>Thermodesulfobacteriota</taxon>
        <taxon>Desulfovibrionia</taxon>
        <taxon>Desulfovibrionales</taxon>
        <taxon>Desulfonatronovibrionaceae</taxon>
        <taxon>Desulfonatronospira</taxon>
    </lineage>
</organism>
<dbReference type="Pfam" id="PF05635">
    <property type="entry name" value="23S_rRNA_IVP"/>
    <property type="match status" value="1"/>
</dbReference>
<dbReference type="Proteomes" id="UP000005496">
    <property type="component" value="Unassembled WGS sequence"/>
</dbReference>
<dbReference type="PANTHER" id="PTHR38471:SF2">
    <property type="entry name" value="FOUR HELIX BUNDLE PROTEIN"/>
    <property type="match status" value="1"/>
</dbReference>
<dbReference type="RefSeq" id="WP_008871532.1">
    <property type="nucleotide sequence ID" value="NZ_ACJN02000004.1"/>
</dbReference>
<dbReference type="OrthoDB" id="9800370at2"/>
<accession>D6SU56</accession>
<dbReference type="GO" id="GO:0005840">
    <property type="term" value="C:ribosome"/>
    <property type="evidence" value="ECO:0007669"/>
    <property type="project" value="UniProtKB-KW"/>
</dbReference>
<dbReference type="Gene3D" id="1.20.1440.60">
    <property type="entry name" value="23S rRNA-intervening sequence"/>
    <property type="match status" value="1"/>
</dbReference>
<dbReference type="AlphaFoldDB" id="D6SU56"/>
<dbReference type="SUPFAM" id="SSF158446">
    <property type="entry name" value="IVS-encoded protein-like"/>
    <property type="match status" value="1"/>
</dbReference>
<gene>
    <name evidence="1" type="ORF">Dthio_PD0143</name>
</gene>
<keyword evidence="1" id="KW-0689">Ribosomal protein</keyword>
<protein>
    <submittedName>
        <fullName evidence="1">S23 ribosomal protein</fullName>
    </submittedName>
</protein>
<keyword evidence="1" id="KW-0687">Ribonucleoprotein</keyword>
<dbReference type="PANTHER" id="PTHR38471">
    <property type="entry name" value="FOUR HELIX BUNDLE PROTEIN"/>
    <property type="match status" value="1"/>
</dbReference>
<evidence type="ECO:0000313" key="1">
    <source>
        <dbReference type="EMBL" id="EFI32836.1"/>
    </source>
</evidence>
<dbReference type="InterPro" id="IPR012657">
    <property type="entry name" value="23S_rRNA-intervening_sequence"/>
</dbReference>
<proteinExistence type="predicted"/>
<evidence type="ECO:0000313" key="2">
    <source>
        <dbReference type="Proteomes" id="UP000005496"/>
    </source>
</evidence>
<reference evidence="1" key="1">
    <citation type="submission" date="2010-05" db="EMBL/GenBank/DDBJ databases">
        <title>The draft genome of Desulfonatronospira thiodismutans ASO3-1.</title>
        <authorList>
            <consortium name="US DOE Joint Genome Institute (JGI-PGF)"/>
            <person name="Lucas S."/>
            <person name="Copeland A."/>
            <person name="Lapidus A."/>
            <person name="Cheng J.-F."/>
            <person name="Bruce D."/>
            <person name="Goodwin L."/>
            <person name="Pitluck S."/>
            <person name="Chertkov O."/>
            <person name="Brettin T."/>
            <person name="Detter J.C."/>
            <person name="Han C."/>
            <person name="Land M.L."/>
            <person name="Hauser L."/>
            <person name="Kyrpides N."/>
            <person name="Mikhailova N."/>
            <person name="Muyzer G."/>
            <person name="Woyke T."/>
        </authorList>
    </citation>
    <scope>NUCLEOTIDE SEQUENCE [LARGE SCALE GENOMIC DNA]</scope>
    <source>
        <strain evidence="1">ASO3-1</strain>
    </source>
</reference>
<sequence>MAHFRFEDLEIWQLAKQLAVKFHRIADRLEQRKLFRYAEQLRAAGLSISNNIAEGCGSIHPKEFDQFLNIARRSLYEDASMVHVFFALELLENDEKEELLEECDFLSRKITNYYKSRQQAARGKR</sequence>
<dbReference type="eggNOG" id="ENOG5033387">
    <property type="taxonomic scope" value="Bacteria"/>
</dbReference>
<dbReference type="InterPro" id="IPR036583">
    <property type="entry name" value="23S_rRNA_IVS_sf"/>
</dbReference>
<comment type="caution">
    <text evidence="1">The sequence shown here is derived from an EMBL/GenBank/DDBJ whole genome shotgun (WGS) entry which is preliminary data.</text>
</comment>